<protein>
    <submittedName>
        <fullName evidence="1">Uncharacterized protein</fullName>
    </submittedName>
</protein>
<proteinExistence type="predicted"/>
<name>A0A2P2PFA5_RHIMU</name>
<organism evidence="1">
    <name type="scientific">Rhizophora mucronata</name>
    <name type="common">Asiatic mangrove</name>
    <dbReference type="NCBI Taxonomy" id="61149"/>
    <lineage>
        <taxon>Eukaryota</taxon>
        <taxon>Viridiplantae</taxon>
        <taxon>Streptophyta</taxon>
        <taxon>Embryophyta</taxon>
        <taxon>Tracheophyta</taxon>
        <taxon>Spermatophyta</taxon>
        <taxon>Magnoliopsida</taxon>
        <taxon>eudicotyledons</taxon>
        <taxon>Gunneridae</taxon>
        <taxon>Pentapetalae</taxon>
        <taxon>rosids</taxon>
        <taxon>fabids</taxon>
        <taxon>Malpighiales</taxon>
        <taxon>Rhizophoraceae</taxon>
        <taxon>Rhizophora</taxon>
    </lineage>
</organism>
<evidence type="ECO:0000313" key="1">
    <source>
        <dbReference type="EMBL" id="MBX53405.1"/>
    </source>
</evidence>
<reference evidence="1" key="1">
    <citation type="submission" date="2018-02" db="EMBL/GenBank/DDBJ databases">
        <title>Rhizophora mucronata_Transcriptome.</title>
        <authorList>
            <person name="Meera S.P."/>
            <person name="Sreeshan A."/>
            <person name="Augustine A."/>
        </authorList>
    </citation>
    <scope>NUCLEOTIDE SEQUENCE</scope>
    <source>
        <tissue evidence="1">Leaf</tissue>
    </source>
</reference>
<dbReference type="AlphaFoldDB" id="A0A2P2PFA5"/>
<dbReference type="EMBL" id="GGEC01072921">
    <property type="protein sequence ID" value="MBX53405.1"/>
    <property type="molecule type" value="Transcribed_RNA"/>
</dbReference>
<accession>A0A2P2PFA5</accession>
<sequence>MQLFPHLVLKKMRGMRLRNT</sequence>